<feature type="compositionally biased region" description="Basic and acidic residues" evidence="9">
    <location>
        <begin position="100"/>
        <end position="109"/>
    </location>
</feature>
<proteinExistence type="inferred from homology"/>
<dbReference type="GO" id="GO:0043137">
    <property type="term" value="P:DNA replication, removal of RNA primer"/>
    <property type="evidence" value="ECO:0007669"/>
    <property type="project" value="TreeGrafter"/>
</dbReference>
<dbReference type="InterPro" id="IPR011320">
    <property type="entry name" value="RNase_H1_N"/>
</dbReference>
<comment type="cofactor">
    <cofactor evidence="1 8">
        <name>Mg(2+)</name>
        <dbReference type="ChEBI" id="CHEBI:18420"/>
    </cofactor>
</comment>
<feature type="region of interest" description="Disordered" evidence="9">
    <location>
        <begin position="67"/>
        <end position="109"/>
    </location>
</feature>
<dbReference type="EC" id="3.1.26.4" evidence="8"/>
<dbReference type="InterPro" id="IPR002156">
    <property type="entry name" value="RNaseH_domain"/>
</dbReference>
<reference evidence="12" key="1">
    <citation type="submission" date="2025-08" db="UniProtKB">
        <authorList>
            <consortium name="RefSeq"/>
        </authorList>
    </citation>
    <scope>IDENTIFICATION</scope>
    <source>
        <strain evidence="12">USDA-PBARC FA_bdor</strain>
        <tissue evidence="12">Whole organism</tissue>
    </source>
</reference>
<dbReference type="Gene3D" id="3.40.970.10">
    <property type="entry name" value="Ribonuclease H1, N-terminal domain"/>
    <property type="match status" value="1"/>
</dbReference>
<keyword evidence="3 8" id="KW-0540">Nuclease</keyword>
<keyword evidence="6 8" id="KW-0378">Hydrolase</keyword>
<sequence>MRRFIFGLNYHSPIKLLKMNYYAVARGRNPGIYMSWNECHAQVNKFPGAAYKKFNSKAEAQEFILDRGGSSGTEGKTKRMKITGRFQPYSTTKGAKMRNSPRDDSPDTRDFYDFKEGRDLEEAHKDPGAFMKDSQGCVDIFTDGACSRNGYNGAKAGFGVWFGHNHPLNVAKPVEGRPTNNNAEIQAVTESALLSKKHGIKKIRINTDSEFLIKCMTQWMPTWKARGWKTASNEPVVNKDELIKMEKALKGLNYEFNHVRGHSGIQGNEEADKLARLGAQMYKH</sequence>
<evidence type="ECO:0000256" key="8">
    <source>
        <dbReference type="PIRNR" id="PIRNR036852"/>
    </source>
</evidence>
<comment type="catalytic activity">
    <reaction evidence="8">
        <text>Endonucleolytic cleavage to 5'-phosphomonoester.</text>
        <dbReference type="EC" id="3.1.26.4"/>
    </reaction>
</comment>
<dbReference type="Gene3D" id="3.30.420.10">
    <property type="entry name" value="Ribonuclease H-like superfamily/Ribonuclease H"/>
    <property type="match status" value="1"/>
</dbReference>
<evidence type="ECO:0000256" key="6">
    <source>
        <dbReference type="ARBA" id="ARBA00022801"/>
    </source>
</evidence>
<dbReference type="GO" id="GO:0000287">
    <property type="term" value="F:magnesium ion binding"/>
    <property type="evidence" value="ECO:0007669"/>
    <property type="project" value="UniProtKB-UniRule"/>
</dbReference>
<keyword evidence="11" id="KW-1185">Reference proteome</keyword>
<dbReference type="Proteomes" id="UP000694866">
    <property type="component" value="Unplaced"/>
</dbReference>
<dbReference type="PIRSF" id="PIRSF036852">
    <property type="entry name" value="Ribonuclease_H1_euk"/>
    <property type="match status" value="1"/>
</dbReference>
<dbReference type="GO" id="GO:0004523">
    <property type="term" value="F:RNA-DNA hybrid ribonuclease activity"/>
    <property type="evidence" value="ECO:0007669"/>
    <property type="project" value="UniProtKB-UniRule"/>
</dbReference>
<evidence type="ECO:0000256" key="3">
    <source>
        <dbReference type="ARBA" id="ARBA00022722"/>
    </source>
</evidence>
<evidence type="ECO:0000313" key="11">
    <source>
        <dbReference type="Proteomes" id="UP000694866"/>
    </source>
</evidence>
<organism evidence="11 12">
    <name type="scientific">Fopius arisanus</name>
    <dbReference type="NCBI Taxonomy" id="64838"/>
    <lineage>
        <taxon>Eukaryota</taxon>
        <taxon>Metazoa</taxon>
        <taxon>Ecdysozoa</taxon>
        <taxon>Arthropoda</taxon>
        <taxon>Hexapoda</taxon>
        <taxon>Insecta</taxon>
        <taxon>Pterygota</taxon>
        <taxon>Neoptera</taxon>
        <taxon>Endopterygota</taxon>
        <taxon>Hymenoptera</taxon>
        <taxon>Apocrita</taxon>
        <taxon>Ichneumonoidea</taxon>
        <taxon>Braconidae</taxon>
        <taxon>Opiinae</taxon>
        <taxon>Fopius</taxon>
    </lineage>
</organism>
<dbReference type="InterPro" id="IPR036397">
    <property type="entry name" value="RNaseH_sf"/>
</dbReference>
<evidence type="ECO:0000256" key="9">
    <source>
        <dbReference type="SAM" id="MobiDB-lite"/>
    </source>
</evidence>
<keyword evidence="4 8" id="KW-0479">Metal-binding</keyword>
<dbReference type="InterPro" id="IPR017067">
    <property type="entry name" value="RNase_H1_euk"/>
</dbReference>
<evidence type="ECO:0000259" key="10">
    <source>
        <dbReference type="PROSITE" id="PS50879"/>
    </source>
</evidence>
<dbReference type="GO" id="GO:0003676">
    <property type="term" value="F:nucleic acid binding"/>
    <property type="evidence" value="ECO:0007669"/>
    <property type="project" value="UniProtKB-UniRule"/>
</dbReference>
<dbReference type="PANTHER" id="PTHR10642:SF31">
    <property type="entry name" value="RIBONUCLEASE H1"/>
    <property type="match status" value="1"/>
</dbReference>
<accession>A0A9R1U4N4</accession>
<dbReference type="Pfam" id="PF00075">
    <property type="entry name" value="RNase_H"/>
    <property type="match status" value="1"/>
</dbReference>
<evidence type="ECO:0000313" key="12">
    <source>
        <dbReference type="RefSeq" id="XP_011308876.1"/>
    </source>
</evidence>
<dbReference type="RefSeq" id="XP_011308876.1">
    <property type="nucleotide sequence ID" value="XM_011310574.1"/>
</dbReference>
<dbReference type="InterPro" id="IPR012337">
    <property type="entry name" value="RNaseH-like_sf"/>
</dbReference>
<dbReference type="SUPFAM" id="SSF53098">
    <property type="entry name" value="Ribonuclease H-like"/>
    <property type="match status" value="1"/>
</dbReference>
<dbReference type="InterPro" id="IPR050092">
    <property type="entry name" value="RNase_H"/>
</dbReference>
<evidence type="ECO:0000256" key="4">
    <source>
        <dbReference type="ARBA" id="ARBA00022723"/>
    </source>
</evidence>
<dbReference type="FunFam" id="3.40.970.10:FF:000001">
    <property type="entry name" value="Ribonuclease H1"/>
    <property type="match status" value="1"/>
</dbReference>
<dbReference type="GeneID" id="105269945"/>
<dbReference type="CDD" id="cd09280">
    <property type="entry name" value="RNase_HI_eukaryote_like"/>
    <property type="match status" value="1"/>
</dbReference>
<feature type="domain" description="RNase H type-1" evidence="10">
    <location>
        <begin position="134"/>
        <end position="280"/>
    </location>
</feature>
<name>A0A9R1U4N4_9HYME</name>
<evidence type="ECO:0000256" key="7">
    <source>
        <dbReference type="ARBA" id="ARBA00022842"/>
    </source>
</evidence>
<dbReference type="InterPro" id="IPR009027">
    <property type="entry name" value="Ribosomal_bL9/RNase_H1_N"/>
</dbReference>
<comment type="function">
    <text evidence="8">Endonuclease that specifically degrades the RNA of RNA-DNA hybrids.</text>
</comment>
<dbReference type="FunFam" id="3.30.420.10:FF:000115">
    <property type="entry name" value="Ribonuclease H"/>
    <property type="match status" value="1"/>
</dbReference>
<dbReference type="AlphaFoldDB" id="A0A9R1U4N4"/>
<evidence type="ECO:0000256" key="2">
    <source>
        <dbReference type="ARBA" id="ARBA00005300"/>
    </source>
</evidence>
<dbReference type="InterPro" id="IPR037056">
    <property type="entry name" value="RNase_H1_N_sf"/>
</dbReference>
<evidence type="ECO:0000256" key="5">
    <source>
        <dbReference type="ARBA" id="ARBA00022759"/>
    </source>
</evidence>
<gene>
    <name evidence="12" type="primary">LOC105269945</name>
</gene>
<keyword evidence="7 8" id="KW-0460">Magnesium</keyword>
<dbReference type="PANTHER" id="PTHR10642">
    <property type="entry name" value="RIBONUCLEASE H1"/>
    <property type="match status" value="1"/>
</dbReference>
<dbReference type="OrthoDB" id="407198at2759"/>
<dbReference type="PROSITE" id="PS50879">
    <property type="entry name" value="RNASE_H_1"/>
    <property type="match status" value="1"/>
</dbReference>
<keyword evidence="5 8" id="KW-0255">Endonuclease</keyword>
<dbReference type="CTD" id="6050"/>
<evidence type="ECO:0000256" key="1">
    <source>
        <dbReference type="ARBA" id="ARBA00001946"/>
    </source>
</evidence>
<comment type="similarity">
    <text evidence="2 8">Belongs to the RNase H family.</text>
</comment>
<dbReference type="SUPFAM" id="SSF55658">
    <property type="entry name" value="L9 N-domain-like"/>
    <property type="match status" value="1"/>
</dbReference>
<protein>
    <recommendedName>
        <fullName evidence="8">Ribonuclease H1</fullName>
        <shortName evidence="8">RNase H1</shortName>
        <ecNumber evidence="8">3.1.26.4</ecNumber>
    </recommendedName>
</protein>
<dbReference type="Pfam" id="PF01693">
    <property type="entry name" value="Cauli_VI"/>
    <property type="match status" value="1"/>
</dbReference>
<dbReference type="KEGG" id="fas:105269945"/>